<dbReference type="PANTHER" id="PTHR43135:SF3">
    <property type="entry name" value="ALPHA-D-RIBOSE 1-METHYLPHOSPHONATE 5-TRIPHOSPHATE DIPHOSPHATASE"/>
    <property type="match status" value="1"/>
</dbReference>
<sequence length="564" mass="62755">MVQKSDPFAYLTTVYQNDLPSHDTTDHSSTPLYSVYINPYPVCNGSGRKITPRHEGDGPFGKLIIRGVTLVNSTGAPPIGPVDIVVEKNKITQIRQVGYPGVPIDPKGRPKADPGDKELNCEGMYLMPGFVDMHGHIGGQAQGANAEYVFKLWLGHGITTIRDPSCGNGLDWVLEHRAKSERNEITAPRIKAYTVFGQGSKEPISTPEQARAWVQLNAKRGADGIKFFGAEPNIFRAALEENKKLGLRSACHHAQLEVARMNALATAKAGLTSLEHWYGLPEALFEDKTVQNYPVTYNYSNEQNRFEEAGNLWQQAAKPGSDRWNKVMDELIALDFTLDPTFNIYEANRELMLARRAEWHDDYTMPSLWRFYGPSRISHGSYWQSWGTEQEVAWKKNYQLWMAFINEYKNRGGRVTAGSDSGFIYQLYGFAYIRELELLREAGFHPLEVIRAATLKGAEALGMADQIGSVEVGKLADFVIVDQNPLANLKVLYGTGAIHLNEKNEVERVGGVTYTVKDGIVYDAKKLLADVRKLVADAKQKENFEITQPGVPAKAGKVGTGKND</sequence>
<reference evidence="2 3" key="1">
    <citation type="submission" date="2018-06" db="EMBL/GenBank/DDBJ databases">
        <title>Spirosoma sp. HMF3257 Genome sequencing and assembly.</title>
        <authorList>
            <person name="Kang H."/>
            <person name="Cha I."/>
            <person name="Kim H."/>
            <person name="Kang J."/>
            <person name="Joh K."/>
        </authorList>
    </citation>
    <scope>NUCLEOTIDE SEQUENCE [LARGE SCALE GENOMIC DNA]</scope>
    <source>
        <strain evidence="2 3">HMF3257</strain>
    </source>
</reference>
<dbReference type="InterPro" id="IPR032466">
    <property type="entry name" value="Metal_Hydrolase"/>
</dbReference>
<dbReference type="Gene3D" id="3.20.20.140">
    <property type="entry name" value="Metal-dependent hydrolases"/>
    <property type="match status" value="2"/>
</dbReference>
<comment type="caution">
    <text evidence="2">The sequence shown here is derived from an EMBL/GenBank/DDBJ whole genome shotgun (WGS) entry which is preliminary data.</text>
</comment>
<dbReference type="SUPFAM" id="SSF51556">
    <property type="entry name" value="Metallo-dependent hydrolases"/>
    <property type="match status" value="1"/>
</dbReference>
<dbReference type="OrthoDB" id="9797498at2"/>
<organism evidence="2 3">
    <name type="scientific">Spirosoma telluris</name>
    <dbReference type="NCBI Taxonomy" id="2183553"/>
    <lineage>
        <taxon>Bacteria</taxon>
        <taxon>Pseudomonadati</taxon>
        <taxon>Bacteroidota</taxon>
        <taxon>Cytophagia</taxon>
        <taxon>Cytophagales</taxon>
        <taxon>Cytophagaceae</taxon>
        <taxon>Spirosoma</taxon>
    </lineage>
</organism>
<keyword evidence="2" id="KW-0378">Hydrolase</keyword>
<dbReference type="Pfam" id="PF01979">
    <property type="entry name" value="Amidohydro_1"/>
    <property type="match status" value="1"/>
</dbReference>
<dbReference type="SUPFAM" id="SSF51338">
    <property type="entry name" value="Composite domain of metallo-dependent hydrolases"/>
    <property type="match status" value="1"/>
</dbReference>
<name>A0A327NMD8_9BACT</name>
<gene>
    <name evidence="2" type="ORF">HMF3257_24330</name>
</gene>
<protein>
    <submittedName>
        <fullName evidence="2">Amidohydrolase</fullName>
    </submittedName>
</protein>
<accession>A0A327NMD8</accession>
<feature type="domain" description="Amidohydrolase-related" evidence="1">
    <location>
        <begin position="407"/>
        <end position="519"/>
    </location>
</feature>
<evidence type="ECO:0000259" key="1">
    <source>
        <dbReference type="Pfam" id="PF01979"/>
    </source>
</evidence>
<dbReference type="InterPro" id="IPR006680">
    <property type="entry name" value="Amidohydro-rel"/>
</dbReference>
<proteinExistence type="predicted"/>
<dbReference type="GO" id="GO:0016810">
    <property type="term" value="F:hydrolase activity, acting on carbon-nitrogen (but not peptide) bonds"/>
    <property type="evidence" value="ECO:0007669"/>
    <property type="project" value="InterPro"/>
</dbReference>
<dbReference type="InterPro" id="IPR011059">
    <property type="entry name" value="Metal-dep_hydrolase_composite"/>
</dbReference>
<dbReference type="InterPro" id="IPR051781">
    <property type="entry name" value="Metallo-dep_Hydrolase"/>
</dbReference>
<dbReference type="AlphaFoldDB" id="A0A327NMD8"/>
<dbReference type="PANTHER" id="PTHR43135">
    <property type="entry name" value="ALPHA-D-RIBOSE 1-METHYLPHOSPHONATE 5-TRIPHOSPHATE DIPHOSPHATASE"/>
    <property type="match status" value="1"/>
</dbReference>
<keyword evidence="3" id="KW-1185">Reference proteome</keyword>
<evidence type="ECO:0000313" key="2">
    <source>
        <dbReference type="EMBL" id="RAI76510.1"/>
    </source>
</evidence>
<evidence type="ECO:0000313" key="3">
    <source>
        <dbReference type="Proteomes" id="UP000249016"/>
    </source>
</evidence>
<dbReference type="Proteomes" id="UP000249016">
    <property type="component" value="Unassembled WGS sequence"/>
</dbReference>
<dbReference type="Gene3D" id="2.30.40.10">
    <property type="entry name" value="Urease, subunit C, domain 1"/>
    <property type="match status" value="2"/>
</dbReference>
<dbReference type="EMBL" id="QLII01000001">
    <property type="protein sequence ID" value="RAI76510.1"/>
    <property type="molecule type" value="Genomic_DNA"/>
</dbReference>